<organism evidence="3 4">
    <name type="scientific">Undibacterium hunanense</name>
    <dbReference type="NCBI Taxonomy" id="2762292"/>
    <lineage>
        <taxon>Bacteria</taxon>
        <taxon>Pseudomonadati</taxon>
        <taxon>Pseudomonadota</taxon>
        <taxon>Betaproteobacteria</taxon>
        <taxon>Burkholderiales</taxon>
        <taxon>Oxalobacteraceae</taxon>
        <taxon>Undibacterium</taxon>
    </lineage>
</organism>
<sequence>MKYVVSTLISVLTFAAPLAAHASPRIDLKKIIKDNIATQNQTPAATPASGNTADSGKSTPSSNAAGRSNRPSRNSSEGPDSTEVSAVLAKLKLPDIAGIKIGMHIDEARRLALKANPNFKFKNTDLTWMSSSFNGVEADVRTTWPGNSYGSVEKFVLLYNEAGTVFMVLRAFTSLPSDKAIPADVLQRSVAAKFDAQGIDNSTRPDFLGIAQWRYDMNGKLSMKDKGPNTDSPCQGDLIPGAPVVNAMLLHPSPNCALNIMVSAYPAPKSGLVESYAVSMAAPWLVHDLDAVNAKAAGVEAKRRAEQDKAKGNVPQL</sequence>
<dbReference type="RefSeq" id="WP_186947388.1">
    <property type="nucleotide sequence ID" value="NZ_JACOGF010000005.1"/>
</dbReference>
<comment type="caution">
    <text evidence="3">The sequence shown here is derived from an EMBL/GenBank/DDBJ whole genome shotgun (WGS) entry which is preliminary data.</text>
</comment>
<dbReference type="Proteomes" id="UP000650424">
    <property type="component" value="Unassembled WGS sequence"/>
</dbReference>
<proteinExistence type="predicted"/>
<evidence type="ECO:0000256" key="1">
    <source>
        <dbReference type="SAM" id="MobiDB-lite"/>
    </source>
</evidence>
<evidence type="ECO:0000313" key="4">
    <source>
        <dbReference type="Proteomes" id="UP000650424"/>
    </source>
</evidence>
<name>A0ABR6ZQE3_9BURK</name>
<protein>
    <submittedName>
        <fullName evidence="3">Uncharacterized protein</fullName>
    </submittedName>
</protein>
<gene>
    <name evidence="3" type="ORF">H8L32_11540</name>
</gene>
<dbReference type="EMBL" id="JACOGF010000005">
    <property type="protein sequence ID" value="MBC3918112.1"/>
    <property type="molecule type" value="Genomic_DNA"/>
</dbReference>
<keyword evidence="4" id="KW-1185">Reference proteome</keyword>
<feature type="compositionally biased region" description="Polar residues" evidence="1">
    <location>
        <begin position="49"/>
        <end position="83"/>
    </location>
</feature>
<keyword evidence="2" id="KW-0732">Signal</keyword>
<accession>A0ABR6ZQE3</accession>
<reference evidence="3 4" key="1">
    <citation type="submission" date="2020-08" db="EMBL/GenBank/DDBJ databases">
        <title>Novel species isolated from subtropical streams in China.</title>
        <authorList>
            <person name="Lu H."/>
        </authorList>
    </citation>
    <scope>NUCLEOTIDE SEQUENCE [LARGE SCALE GENOMIC DNA]</scope>
    <source>
        <strain evidence="3 4">CY18W</strain>
    </source>
</reference>
<feature type="region of interest" description="Disordered" evidence="1">
    <location>
        <begin position="39"/>
        <end position="83"/>
    </location>
</feature>
<feature type="compositionally biased region" description="Low complexity" evidence="1">
    <location>
        <begin position="39"/>
        <end position="48"/>
    </location>
</feature>
<feature type="chain" id="PRO_5045832570" evidence="2">
    <location>
        <begin position="23"/>
        <end position="317"/>
    </location>
</feature>
<feature type="signal peptide" evidence="2">
    <location>
        <begin position="1"/>
        <end position="22"/>
    </location>
</feature>
<evidence type="ECO:0000313" key="3">
    <source>
        <dbReference type="EMBL" id="MBC3918112.1"/>
    </source>
</evidence>
<evidence type="ECO:0000256" key="2">
    <source>
        <dbReference type="SAM" id="SignalP"/>
    </source>
</evidence>